<dbReference type="PATRIC" id="fig|137591.25.peg.801"/>
<protein>
    <submittedName>
        <fullName evidence="1">Uncharacterized protein</fullName>
    </submittedName>
</protein>
<reference evidence="1 2" key="1">
    <citation type="journal article" date="2015" name="Microbiology (Mosc.)">
        <title>Genomics of the Weissella cibaria species with an examination of its metabolic traits.</title>
        <authorList>
            <person name="Lynch K.M."/>
            <person name="Lucid A."/>
            <person name="Arendt E.K."/>
            <person name="Sleator R.D."/>
            <person name="Lucey B."/>
            <person name="Coffey A."/>
        </authorList>
    </citation>
    <scope>NUCLEOTIDE SEQUENCE [LARGE SCALE GENOMIC DNA]</scope>
    <source>
        <strain evidence="1 2">MG1</strain>
    </source>
</reference>
<dbReference type="RefSeq" id="WP_043711063.1">
    <property type="nucleotide sequence ID" value="NZ_JALOCT010000004.1"/>
</dbReference>
<dbReference type="EMBL" id="JWHU01000012">
    <property type="protein sequence ID" value="KIU21073.1"/>
    <property type="molecule type" value="Genomic_DNA"/>
</dbReference>
<dbReference type="Proteomes" id="UP000032287">
    <property type="component" value="Unassembled WGS sequence"/>
</dbReference>
<proteinExistence type="predicted"/>
<organism evidence="1 2">
    <name type="scientific">Weissella cibaria</name>
    <dbReference type="NCBI Taxonomy" id="137591"/>
    <lineage>
        <taxon>Bacteria</taxon>
        <taxon>Bacillati</taxon>
        <taxon>Bacillota</taxon>
        <taxon>Bacilli</taxon>
        <taxon>Lactobacillales</taxon>
        <taxon>Lactobacillaceae</taxon>
        <taxon>Weissella</taxon>
    </lineage>
</organism>
<evidence type="ECO:0000313" key="1">
    <source>
        <dbReference type="EMBL" id="KIU21073.1"/>
    </source>
</evidence>
<dbReference type="eggNOG" id="ENOG50308GM">
    <property type="taxonomic scope" value="Bacteria"/>
</dbReference>
<gene>
    <name evidence="1" type="ORF">QX99_00831</name>
</gene>
<name>A0A0D1JI88_9LACO</name>
<dbReference type="STRING" id="137591.AO080_04625"/>
<keyword evidence="2" id="KW-1185">Reference proteome</keyword>
<dbReference type="AlphaFoldDB" id="A0A0D1JI88"/>
<comment type="caution">
    <text evidence="1">The sequence shown here is derived from an EMBL/GenBank/DDBJ whole genome shotgun (WGS) entry which is preliminary data.</text>
</comment>
<accession>A0A0D1JI88</accession>
<sequence length="146" mass="17216">MALQYFEFYRGNLATGFDYIYAKQTDQHAFYLRVPATMNAPIMDVTDPTFVFMREQPTDAKWRQFATMWQDVSFQWPNIERKLMATLPNWQADYRQVQPGSTDEWGLIVQFDDQPDVLRFGGVNAFPEDFAAFEKWINSYDGGRLR</sequence>
<evidence type="ECO:0000313" key="2">
    <source>
        <dbReference type="Proteomes" id="UP000032287"/>
    </source>
</evidence>